<dbReference type="GO" id="GO:0042102">
    <property type="term" value="P:positive regulation of T cell proliferation"/>
    <property type="evidence" value="ECO:0007669"/>
    <property type="project" value="TreeGrafter"/>
</dbReference>
<evidence type="ECO:0000256" key="9">
    <source>
        <dbReference type="ARBA" id="ARBA00023180"/>
    </source>
</evidence>
<evidence type="ECO:0000256" key="11">
    <source>
        <dbReference type="SAM" id="Phobius"/>
    </source>
</evidence>
<keyword evidence="10" id="KW-0393">Immunoglobulin domain</keyword>
<evidence type="ECO:0000313" key="15">
    <source>
        <dbReference type="Proteomes" id="UP000503349"/>
    </source>
</evidence>
<sequence length="525" mass="59749">MTPIRCLEFLLFLLLHETHSQTPEPRFRVLGSNIELGYCFGVDYIVVYRSGPEGNELLGNSSASAPITPPVDLRGRIQVNHHESLLGLQIRKLTHMDSGTYRKECWTNLTLVSQLTQQLFVCNEEVESKEIIMKEGAKTTQLLCNSSSTRLEGTSVRWYFEMYPHYKTTLFLDTTVSLKPLELQSVVEVKDKGALLVLDNSMLEINHHFYCLVIKGDNCLSLQNMYTQDYSESWDIYASPGDTVVLNCPSYGHDQHWETPLGYMNDTSKMKNQMYISSKDKNFSLVIPSASDEFAGEYSCISSSFEMHYLLVFCPRKTALPSQKFVSEGEDVVLDCDTDQDDHTVQWYRQQTSMEYELIYDSNKITFLSPKDLRERLTKPKSGYSLRISNLKMKDSGSYFCVVFEGTKFSFYEYDDIITDYDEEYLVESWNNSHKCILKQETFLIISNSRAQPFPIPTAHVPTRVIACTVIGLVVLVVAIAVVIVLKQTGKLNCTGTPSPSRQELNLKRDPSCTKKLTKGEQGVV</sequence>
<dbReference type="InterPro" id="IPR013106">
    <property type="entry name" value="Ig_V-set"/>
</dbReference>
<evidence type="ECO:0000256" key="4">
    <source>
        <dbReference type="ARBA" id="ARBA00022729"/>
    </source>
</evidence>
<keyword evidence="9" id="KW-0325">Glycoprotein</keyword>
<feature type="signal peptide" evidence="12">
    <location>
        <begin position="1"/>
        <end position="20"/>
    </location>
</feature>
<evidence type="ECO:0000256" key="8">
    <source>
        <dbReference type="ARBA" id="ARBA00023170"/>
    </source>
</evidence>
<protein>
    <recommendedName>
        <fullName evidence="13">Ig-like domain-containing protein</fullName>
    </recommendedName>
</protein>
<reference evidence="14 15" key="1">
    <citation type="submission" date="2019-02" db="EMBL/GenBank/DDBJ databases">
        <title>Opniocepnalus argus genome.</title>
        <authorList>
            <person name="Zhou C."/>
            <person name="Xiao S."/>
        </authorList>
    </citation>
    <scope>NUCLEOTIDE SEQUENCE [LARGE SCALE GENOMIC DNA]</scope>
    <source>
        <strain evidence="14">OARG1902GOOAL</strain>
        <tissue evidence="14">Muscle</tissue>
    </source>
</reference>
<keyword evidence="8" id="KW-0675">Receptor</keyword>
<evidence type="ECO:0000256" key="1">
    <source>
        <dbReference type="ARBA" id="ARBA00004251"/>
    </source>
</evidence>
<dbReference type="Proteomes" id="UP000503349">
    <property type="component" value="Chromosome 4"/>
</dbReference>
<dbReference type="Gene3D" id="2.60.40.10">
    <property type="entry name" value="Immunoglobulins"/>
    <property type="match status" value="2"/>
</dbReference>
<dbReference type="GO" id="GO:0031295">
    <property type="term" value="P:T cell costimulation"/>
    <property type="evidence" value="ECO:0007669"/>
    <property type="project" value="TreeGrafter"/>
</dbReference>
<keyword evidence="15" id="KW-1185">Reference proteome</keyword>
<keyword evidence="7" id="KW-1015">Disulfide bond</keyword>
<evidence type="ECO:0000256" key="7">
    <source>
        <dbReference type="ARBA" id="ARBA00023157"/>
    </source>
</evidence>
<dbReference type="GO" id="GO:0006955">
    <property type="term" value="P:immune response"/>
    <property type="evidence" value="ECO:0007669"/>
    <property type="project" value="TreeGrafter"/>
</dbReference>
<dbReference type="SMART" id="SM00408">
    <property type="entry name" value="IGc2"/>
    <property type="match status" value="2"/>
</dbReference>
<evidence type="ECO:0000313" key="14">
    <source>
        <dbReference type="EMBL" id="KAF3689046.1"/>
    </source>
</evidence>
<dbReference type="GO" id="GO:0009897">
    <property type="term" value="C:external side of plasma membrane"/>
    <property type="evidence" value="ECO:0007669"/>
    <property type="project" value="TreeGrafter"/>
</dbReference>
<dbReference type="GO" id="GO:0007166">
    <property type="term" value="P:cell surface receptor signaling pathway"/>
    <property type="evidence" value="ECO:0007669"/>
    <property type="project" value="TreeGrafter"/>
</dbReference>
<dbReference type="InterPro" id="IPR036179">
    <property type="entry name" value="Ig-like_dom_sf"/>
</dbReference>
<proteinExistence type="predicted"/>
<dbReference type="GO" id="GO:0071222">
    <property type="term" value="P:cellular response to lipopolysaccharide"/>
    <property type="evidence" value="ECO:0007669"/>
    <property type="project" value="TreeGrafter"/>
</dbReference>
<keyword evidence="5 11" id="KW-1133">Transmembrane helix</keyword>
<reference evidence="15" key="2">
    <citation type="submission" date="2019-02" db="EMBL/GenBank/DDBJ databases">
        <title>Opniocepnalus argus Var Kimnra genome.</title>
        <authorList>
            <person name="Zhou C."/>
            <person name="Xiao S."/>
        </authorList>
    </citation>
    <scope>NUCLEOTIDE SEQUENCE [LARGE SCALE GENOMIC DNA]</scope>
</reference>
<dbReference type="InterPro" id="IPR007110">
    <property type="entry name" value="Ig-like_dom"/>
</dbReference>
<evidence type="ECO:0000256" key="2">
    <source>
        <dbReference type="ARBA" id="ARBA00022475"/>
    </source>
</evidence>
<evidence type="ECO:0000256" key="10">
    <source>
        <dbReference type="ARBA" id="ARBA00023319"/>
    </source>
</evidence>
<dbReference type="Pfam" id="PF07686">
    <property type="entry name" value="V-set"/>
    <property type="match status" value="1"/>
</dbReference>
<dbReference type="EMBL" id="CM015715">
    <property type="protein sequence ID" value="KAF3689046.1"/>
    <property type="molecule type" value="Genomic_DNA"/>
</dbReference>
<dbReference type="PANTHER" id="PTHR25466:SF9">
    <property type="entry name" value="FIBRONECTIN TYPE-III DOMAIN-CONTAINING PROTEIN"/>
    <property type="match status" value="1"/>
</dbReference>
<keyword evidence="6 11" id="KW-0472">Membrane</keyword>
<dbReference type="InterPro" id="IPR013783">
    <property type="entry name" value="Ig-like_fold"/>
</dbReference>
<feature type="domain" description="Ig-like" evidence="13">
    <location>
        <begin position="315"/>
        <end position="403"/>
    </location>
</feature>
<evidence type="ECO:0000256" key="5">
    <source>
        <dbReference type="ARBA" id="ARBA00022989"/>
    </source>
</evidence>
<dbReference type="InterPro" id="IPR051713">
    <property type="entry name" value="T-cell_Activation_Regulation"/>
</dbReference>
<dbReference type="AlphaFoldDB" id="A0A6G1PG94"/>
<evidence type="ECO:0000259" key="13">
    <source>
        <dbReference type="PROSITE" id="PS50835"/>
    </source>
</evidence>
<dbReference type="SUPFAM" id="SSF48726">
    <property type="entry name" value="Immunoglobulin"/>
    <property type="match status" value="2"/>
</dbReference>
<dbReference type="SMART" id="SM00406">
    <property type="entry name" value="IGv"/>
    <property type="match status" value="1"/>
</dbReference>
<dbReference type="InterPro" id="IPR003599">
    <property type="entry name" value="Ig_sub"/>
</dbReference>
<dbReference type="PROSITE" id="PS50835">
    <property type="entry name" value="IG_LIKE"/>
    <property type="match status" value="1"/>
</dbReference>
<accession>A0A6G1PG94</accession>
<evidence type="ECO:0000256" key="12">
    <source>
        <dbReference type="SAM" id="SignalP"/>
    </source>
</evidence>
<feature type="transmembrane region" description="Helical" evidence="11">
    <location>
        <begin position="464"/>
        <end position="486"/>
    </location>
</feature>
<evidence type="ECO:0000256" key="6">
    <source>
        <dbReference type="ARBA" id="ARBA00023136"/>
    </source>
</evidence>
<comment type="subcellular location">
    <subcellularLocation>
        <location evidence="1">Cell membrane</location>
        <topology evidence="1">Single-pass type I membrane protein</topology>
    </subcellularLocation>
</comment>
<keyword evidence="3 11" id="KW-0812">Transmembrane</keyword>
<dbReference type="GO" id="GO:0042130">
    <property type="term" value="P:negative regulation of T cell proliferation"/>
    <property type="evidence" value="ECO:0007669"/>
    <property type="project" value="TreeGrafter"/>
</dbReference>
<feature type="chain" id="PRO_5026323659" description="Ig-like domain-containing protein" evidence="12">
    <location>
        <begin position="21"/>
        <end position="525"/>
    </location>
</feature>
<dbReference type="PANTHER" id="PTHR25466">
    <property type="entry name" value="T-LYMPHOCYTE ACTIVATION ANTIGEN"/>
    <property type="match status" value="1"/>
</dbReference>
<dbReference type="InterPro" id="IPR003598">
    <property type="entry name" value="Ig_sub2"/>
</dbReference>
<dbReference type="SMART" id="SM00409">
    <property type="entry name" value="IG"/>
    <property type="match status" value="2"/>
</dbReference>
<organism evidence="14 15">
    <name type="scientific">Channa argus</name>
    <name type="common">Northern snakehead</name>
    <name type="synonym">Ophicephalus argus</name>
    <dbReference type="NCBI Taxonomy" id="215402"/>
    <lineage>
        <taxon>Eukaryota</taxon>
        <taxon>Metazoa</taxon>
        <taxon>Chordata</taxon>
        <taxon>Craniata</taxon>
        <taxon>Vertebrata</taxon>
        <taxon>Euteleostomi</taxon>
        <taxon>Actinopterygii</taxon>
        <taxon>Neopterygii</taxon>
        <taxon>Teleostei</taxon>
        <taxon>Neoteleostei</taxon>
        <taxon>Acanthomorphata</taxon>
        <taxon>Anabantaria</taxon>
        <taxon>Anabantiformes</taxon>
        <taxon>Channoidei</taxon>
        <taxon>Channidae</taxon>
        <taxon>Channa</taxon>
    </lineage>
</organism>
<gene>
    <name evidence="14" type="ORF">EXN66_Car004718</name>
</gene>
<keyword evidence="4 12" id="KW-0732">Signal</keyword>
<keyword evidence="2" id="KW-1003">Cell membrane</keyword>
<name>A0A6G1PG94_CHAAH</name>
<dbReference type="CDD" id="cd00099">
    <property type="entry name" value="IgV"/>
    <property type="match status" value="1"/>
</dbReference>
<evidence type="ECO:0000256" key="3">
    <source>
        <dbReference type="ARBA" id="ARBA00022692"/>
    </source>
</evidence>